<dbReference type="Pfam" id="PF00015">
    <property type="entry name" value="MCPsignal"/>
    <property type="match status" value="1"/>
</dbReference>
<evidence type="ECO:0000256" key="6">
    <source>
        <dbReference type="ARBA" id="ARBA00029447"/>
    </source>
</evidence>
<proteinExistence type="inferred from homology"/>
<dbReference type="CDD" id="cd11386">
    <property type="entry name" value="MCP_signal"/>
    <property type="match status" value="1"/>
</dbReference>
<keyword evidence="5" id="KW-0807">Transducer</keyword>
<name>A0A0F9P8B1_9ZZZZ</name>
<gene>
    <name evidence="9" type="ORF">LCGC14_1246330</name>
</gene>
<keyword evidence="2" id="KW-0812">Transmembrane</keyword>
<protein>
    <recommendedName>
        <fullName evidence="10">Methyl-accepting chemotaxis protein</fullName>
    </recommendedName>
</protein>
<dbReference type="PANTHER" id="PTHR32089">
    <property type="entry name" value="METHYL-ACCEPTING CHEMOTAXIS PROTEIN MCPB"/>
    <property type="match status" value="1"/>
</dbReference>
<evidence type="ECO:0000256" key="4">
    <source>
        <dbReference type="ARBA" id="ARBA00023136"/>
    </source>
</evidence>
<dbReference type="GO" id="GO:0016020">
    <property type="term" value="C:membrane"/>
    <property type="evidence" value="ECO:0007669"/>
    <property type="project" value="UniProtKB-SubCell"/>
</dbReference>
<sequence length="619" mass="68008">MTLKKRFSILLCLVILAMVITNIVSQVNIKTLLQLEEQHQTLEKIKSAMLMLRRNEKDFILRQDPKYLAEFDKNNQVLGKLLDDFTIRLEQVDMSSESVRSLKEALSTYESNFHSYALTSQQIGLSPELGLYGNLRKSVHEVETLVSDQDDRLLADMLMLRRNEKDFMLRKDIKYLDKFNTNLTKFETDLSSSYISADLKQSISQTLSVYQKEFLLFVAGQQKLGLSPDQNIQGAMRASVHKSEVLIEELYSVISTAIQDKTNDVRIFSALIGLALTLLIGFVVYLLSKAILGPVQSFSKIMNDSANNRNLTIRSNIQDNSEIGQMGIVFNNMMEAFQTMFNQVATSSTKVQSASEILKTVIDATLSAVSKQHSESEMVATAMTEMASSVSEVARSAALAAEASNKADAEADAGNKVVFASVEGIELLAREVENAVNTVNELKQESENIATVLTVITGIAEQTNLLALNAAIEAARAGEKGRGFAVVADEVRTLAQRSQEATGEIKTIIERLQLSASSAVNVMAEGKIKAKESVVLAQQAGSSLKNIVISIATIRDMNTQIASAAEQQAAVAESINKSIVQISQIAEENTENTEKTSLTSGELAELANQLQVKVKEFTY</sequence>
<feature type="domain" description="Methyl-accepting transducer" evidence="7">
    <location>
        <begin position="347"/>
        <end position="583"/>
    </location>
</feature>
<dbReference type="SUPFAM" id="SSF58104">
    <property type="entry name" value="Methyl-accepting chemotaxis protein (MCP) signaling domain"/>
    <property type="match status" value="1"/>
</dbReference>
<dbReference type="InterPro" id="IPR032255">
    <property type="entry name" value="HBM"/>
</dbReference>
<dbReference type="EMBL" id="LAZR01006782">
    <property type="protein sequence ID" value="KKM89672.1"/>
    <property type="molecule type" value="Genomic_DNA"/>
</dbReference>
<comment type="subcellular location">
    <subcellularLocation>
        <location evidence="1">Membrane</location>
        <topology evidence="1">Multi-pass membrane protein</topology>
    </subcellularLocation>
</comment>
<dbReference type="InterPro" id="IPR004089">
    <property type="entry name" value="MCPsignal_dom"/>
</dbReference>
<dbReference type="SMART" id="SM00283">
    <property type="entry name" value="MA"/>
    <property type="match status" value="1"/>
</dbReference>
<evidence type="ECO:0000259" key="8">
    <source>
        <dbReference type="PROSITE" id="PS50885"/>
    </source>
</evidence>
<comment type="caution">
    <text evidence="9">The sequence shown here is derived from an EMBL/GenBank/DDBJ whole genome shotgun (WGS) entry which is preliminary data.</text>
</comment>
<keyword evidence="3" id="KW-1133">Transmembrane helix</keyword>
<organism evidence="9">
    <name type="scientific">marine sediment metagenome</name>
    <dbReference type="NCBI Taxonomy" id="412755"/>
    <lineage>
        <taxon>unclassified sequences</taxon>
        <taxon>metagenomes</taxon>
        <taxon>ecological metagenomes</taxon>
    </lineage>
</organism>
<accession>A0A0F9P8B1</accession>
<dbReference type="PRINTS" id="PR00260">
    <property type="entry name" value="CHEMTRNSDUCR"/>
</dbReference>
<dbReference type="PANTHER" id="PTHR32089:SF119">
    <property type="entry name" value="METHYL-ACCEPTING CHEMOTAXIS PROTEIN CTPL"/>
    <property type="match status" value="1"/>
</dbReference>
<feature type="domain" description="HAMP" evidence="8">
    <location>
        <begin position="289"/>
        <end position="342"/>
    </location>
</feature>
<dbReference type="GO" id="GO:0006935">
    <property type="term" value="P:chemotaxis"/>
    <property type="evidence" value="ECO:0007669"/>
    <property type="project" value="InterPro"/>
</dbReference>
<dbReference type="PROSITE" id="PS50111">
    <property type="entry name" value="CHEMOTAXIS_TRANSDUC_2"/>
    <property type="match status" value="1"/>
</dbReference>
<evidence type="ECO:0000256" key="5">
    <source>
        <dbReference type="ARBA" id="ARBA00023224"/>
    </source>
</evidence>
<dbReference type="FunFam" id="1.10.287.950:FF:000001">
    <property type="entry name" value="Methyl-accepting chemotaxis sensory transducer"/>
    <property type="match status" value="1"/>
</dbReference>
<dbReference type="Pfam" id="PF00672">
    <property type="entry name" value="HAMP"/>
    <property type="match status" value="1"/>
</dbReference>
<dbReference type="InterPro" id="IPR003660">
    <property type="entry name" value="HAMP_dom"/>
</dbReference>
<dbReference type="AlphaFoldDB" id="A0A0F9P8B1"/>
<evidence type="ECO:0000313" key="9">
    <source>
        <dbReference type="EMBL" id="KKM89672.1"/>
    </source>
</evidence>
<evidence type="ECO:0000256" key="1">
    <source>
        <dbReference type="ARBA" id="ARBA00004141"/>
    </source>
</evidence>
<comment type="similarity">
    <text evidence="6">Belongs to the methyl-accepting chemotaxis (MCP) protein family.</text>
</comment>
<evidence type="ECO:0000256" key="2">
    <source>
        <dbReference type="ARBA" id="ARBA00022692"/>
    </source>
</evidence>
<dbReference type="GO" id="GO:0004888">
    <property type="term" value="F:transmembrane signaling receptor activity"/>
    <property type="evidence" value="ECO:0007669"/>
    <property type="project" value="InterPro"/>
</dbReference>
<dbReference type="Gene3D" id="1.10.287.950">
    <property type="entry name" value="Methyl-accepting chemotaxis protein"/>
    <property type="match status" value="1"/>
</dbReference>
<dbReference type="SMART" id="SM01358">
    <property type="entry name" value="HBM"/>
    <property type="match status" value="1"/>
</dbReference>
<keyword evidence="4" id="KW-0472">Membrane</keyword>
<dbReference type="InterPro" id="IPR004090">
    <property type="entry name" value="Chemotax_Me-accpt_rcpt"/>
</dbReference>
<dbReference type="GO" id="GO:0007165">
    <property type="term" value="P:signal transduction"/>
    <property type="evidence" value="ECO:0007669"/>
    <property type="project" value="UniProtKB-KW"/>
</dbReference>
<evidence type="ECO:0000256" key="3">
    <source>
        <dbReference type="ARBA" id="ARBA00022989"/>
    </source>
</evidence>
<evidence type="ECO:0008006" key="10">
    <source>
        <dbReference type="Google" id="ProtNLM"/>
    </source>
</evidence>
<dbReference type="PROSITE" id="PS50885">
    <property type="entry name" value="HAMP"/>
    <property type="match status" value="1"/>
</dbReference>
<reference evidence="9" key="1">
    <citation type="journal article" date="2015" name="Nature">
        <title>Complex archaea that bridge the gap between prokaryotes and eukaryotes.</title>
        <authorList>
            <person name="Spang A."/>
            <person name="Saw J.H."/>
            <person name="Jorgensen S.L."/>
            <person name="Zaremba-Niedzwiedzka K."/>
            <person name="Martijn J."/>
            <person name="Lind A.E."/>
            <person name="van Eijk R."/>
            <person name="Schleper C."/>
            <person name="Guy L."/>
            <person name="Ettema T.J."/>
        </authorList>
    </citation>
    <scope>NUCLEOTIDE SEQUENCE</scope>
</reference>
<evidence type="ECO:0000259" key="7">
    <source>
        <dbReference type="PROSITE" id="PS50111"/>
    </source>
</evidence>